<dbReference type="GO" id="GO:0016020">
    <property type="term" value="C:membrane"/>
    <property type="evidence" value="ECO:0007669"/>
    <property type="project" value="UniProtKB-SubCell"/>
</dbReference>
<dbReference type="AlphaFoldDB" id="A0A3S3NC35"/>
<reference evidence="10 11" key="1">
    <citation type="journal article" date="2019" name="Nat. Plants">
        <title>Stout camphor tree genome fills gaps in understanding of flowering plant genome evolution.</title>
        <authorList>
            <person name="Chaw S.M."/>
            <person name="Liu Y.C."/>
            <person name="Wu Y.W."/>
            <person name="Wang H.Y."/>
            <person name="Lin C.I."/>
            <person name="Wu C.S."/>
            <person name="Ke H.M."/>
            <person name="Chang L.Y."/>
            <person name="Hsu C.Y."/>
            <person name="Yang H.T."/>
            <person name="Sudianto E."/>
            <person name="Hsu M.H."/>
            <person name="Wu K.P."/>
            <person name="Wang L.N."/>
            <person name="Leebens-Mack J.H."/>
            <person name="Tsai I.J."/>
        </authorList>
    </citation>
    <scope>NUCLEOTIDE SEQUENCE [LARGE SCALE GENOMIC DNA]</scope>
    <source>
        <strain evidence="11">cv. Chaw 1501</strain>
        <tissue evidence="10">Young leaves</tissue>
    </source>
</reference>
<keyword evidence="11" id="KW-1185">Reference proteome</keyword>
<dbReference type="GO" id="GO:0005794">
    <property type="term" value="C:Golgi apparatus"/>
    <property type="evidence" value="ECO:0007669"/>
    <property type="project" value="TreeGrafter"/>
</dbReference>
<organism evidence="10 11">
    <name type="scientific">Cinnamomum micranthum f. kanehirae</name>
    <dbReference type="NCBI Taxonomy" id="337451"/>
    <lineage>
        <taxon>Eukaryota</taxon>
        <taxon>Viridiplantae</taxon>
        <taxon>Streptophyta</taxon>
        <taxon>Embryophyta</taxon>
        <taxon>Tracheophyta</taxon>
        <taxon>Spermatophyta</taxon>
        <taxon>Magnoliopsida</taxon>
        <taxon>Magnoliidae</taxon>
        <taxon>Laurales</taxon>
        <taxon>Lauraceae</taxon>
        <taxon>Cinnamomum</taxon>
    </lineage>
</organism>
<evidence type="ECO:0000256" key="2">
    <source>
        <dbReference type="ARBA" id="ARBA00007727"/>
    </source>
</evidence>
<dbReference type="InterPro" id="IPR026057">
    <property type="entry name" value="TBL_C"/>
</dbReference>
<evidence type="ECO:0000256" key="4">
    <source>
        <dbReference type="ARBA" id="ARBA00022968"/>
    </source>
</evidence>
<dbReference type="PANTHER" id="PTHR32285">
    <property type="entry name" value="PROTEIN TRICHOME BIREFRINGENCE-LIKE 9-RELATED"/>
    <property type="match status" value="1"/>
</dbReference>
<keyword evidence="4" id="KW-0735">Signal-anchor</keyword>
<keyword evidence="5" id="KW-1133">Transmembrane helix</keyword>
<comment type="similarity">
    <text evidence="2">Belongs to the PC-esterase family. TBL subfamily.</text>
</comment>
<dbReference type="Pfam" id="PF14416">
    <property type="entry name" value="PMR5N"/>
    <property type="match status" value="1"/>
</dbReference>
<feature type="signal peptide" evidence="7">
    <location>
        <begin position="1"/>
        <end position="27"/>
    </location>
</feature>
<gene>
    <name evidence="10" type="ORF">CKAN_01830100</name>
</gene>
<dbReference type="EMBL" id="QPKB01000007">
    <property type="protein sequence ID" value="RWR89252.1"/>
    <property type="molecule type" value="Genomic_DNA"/>
</dbReference>
<proteinExistence type="inferred from homology"/>
<feature type="domain" description="Trichome birefringence-like C-terminal" evidence="8">
    <location>
        <begin position="97"/>
        <end position="363"/>
    </location>
</feature>
<dbReference type="GO" id="GO:0016413">
    <property type="term" value="F:O-acetyltransferase activity"/>
    <property type="evidence" value="ECO:0007669"/>
    <property type="project" value="InterPro"/>
</dbReference>
<feature type="chain" id="PRO_5018737900" evidence="7">
    <location>
        <begin position="28"/>
        <end position="367"/>
    </location>
</feature>
<evidence type="ECO:0000256" key="1">
    <source>
        <dbReference type="ARBA" id="ARBA00004167"/>
    </source>
</evidence>
<dbReference type="InterPro" id="IPR025846">
    <property type="entry name" value="TBL_N"/>
</dbReference>
<keyword evidence="3" id="KW-0812">Transmembrane</keyword>
<dbReference type="PANTHER" id="PTHR32285:SF42">
    <property type="entry name" value="PROTEIN TRICHOME BIREFRINGENCE-LIKE 37"/>
    <property type="match status" value="1"/>
</dbReference>
<dbReference type="Pfam" id="PF13839">
    <property type="entry name" value="PC-Esterase"/>
    <property type="match status" value="1"/>
</dbReference>
<evidence type="ECO:0000256" key="6">
    <source>
        <dbReference type="ARBA" id="ARBA00023136"/>
    </source>
</evidence>
<evidence type="ECO:0000256" key="5">
    <source>
        <dbReference type="ARBA" id="ARBA00022989"/>
    </source>
</evidence>
<dbReference type="InterPro" id="IPR029962">
    <property type="entry name" value="TBL"/>
</dbReference>
<dbReference type="Proteomes" id="UP000283530">
    <property type="component" value="Unassembled WGS sequence"/>
</dbReference>
<name>A0A3S3NC35_9MAGN</name>
<evidence type="ECO:0000256" key="3">
    <source>
        <dbReference type="ARBA" id="ARBA00022692"/>
    </source>
</evidence>
<dbReference type="OrthoDB" id="630188at2759"/>
<protein>
    <submittedName>
        <fullName evidence="10">Protein trichome birefringence-like protein 38</fullName>
    </submittedName>
</protein>
<comment type="subcellular location">
    <subcellularLocation>
        <location evidence="1">Membrane</location>
        <topology evidence="1">Single-pass membrane protein</topology>
    </subcellularLocation>
</comment>
<feature type="domain" description="Trichome birefringence-like N-terminal" evidence="9">
    <location>
        <begin position="44"/>
        <end position="96"/>
    </location>
</feature>
<evidence type="ECO:0000313" key="10">
    <source>
        <dbReference type="EMBL" id="RWR89252.1"/>
    </source>
</evidence>
<comment type="caution">
    <text evidence="10">The sequence shown here is derived from an EMBL/GenBank/DDBJ whole genome shotgun (WGS) entry which is preliminary data.</text>
</comment>
<keyword evidence="7" id="KW-0732">Signal</keyword>
<evidence type="ECO:0000259" key="8">
    <source>
        <dbReference type="Pfam" id="PF13839"/>
    </source>
</evidence>
<accession>A0A3S3NC35</accession>
<keyword evidence="6" id="KW-0472">Membrane</keyword>
<evidence type="ECO:0000256" key="7">
    <source>
        <dbReference type="SAM" id="SignalP"/>
    </source>
</evidence>
<evidence type="ECO:0000313" key="11">
    <source>
        <dbReference type="Proteomes" id="UP000283530"/>
    </source>
</evidence>
<sequence length="367" mass="41943">MGDSRFRGSSFLTILLVLLIFFQQSKPSLSIRYTGLRNRKQLSNCNFFIGSWVFDDSYPLYDSSTCPYIDPEFDCLKYGRPDTLYLKYRWKPSACELPRFNGEDFLRRVRGQKIMFVGDSLSLNQWQSMTCLLHSAVPMANTSNMKKGDLSSLTFVDYGVSLMYYRSPYLVDMVKVNNSIVLKLDSIQAGDAWKGTDMLIFNTWHWWLHRGNDQPWTYMEEGNVYYNDMDRLKAFGKGLNTWARWVESNIDLAKTKVFFQGISPTHYQGNQWNERGANCMGQTQPVTGSTYPGGSLQEDGVVKSVLSNMTKPVYLLDITTLSQLRKDGHPSKYSGLDPSKASSDCSHWCLAGVPDTWNQLLYAALLL</sequence>
<evidence type="ECO:0000259" key="9">
    <source>
        <dbReference type="Pfam" id="PF14416"/>
    </source>
</evidence>